<reference evidence="1" key="1">
    <citation type="submission" date="2018-05" db="EMBL/GenBank/DDBJ databases">
        <authorList>
            <person name="Lanie J.A."/>
            <person name="Ng W.-L."/>
            <person name="Kazmierczak K.M."/>
            <person name="Andrzejewski T.M."/>
            <person name="Davidsen T.M."/>
            <person name="Wayne K.J."/>
            <person name="Tettelin H."/>
            <person name="Glass J.I."/>
            <person name="Rusch D."/>
            <person name="Podicherti R."/>
            <person name="Tsui H.-C.T."/>
            <person name="Winkler M.E."/>
        </authorList>
    </citation>
    <scope>NUCLEOTIDE SEQUENCE</scope>
</reference>
<dbReference type="Gene3D" id="3.40.50.720">
    <property type="entry name" value="NAD(P)-binding Rossmann-like Domain"/>
    <property type="match status" value="1"/>
</dbReference>
<evidence type="ECO:0000313" key="1">
    <source>
        <dbReference type="EMBL" id="SVB49489.1"/>
    </source>
</evidence>
<dbReference type="EMBL" id="UINC01044267">
    <property type="protein sequence ID" value="SVB49489.1"/>
    <property type="molecule type" value="Genomic_DNA"/>
</dbReference>
<name>A0A382EGH8_9ZZZZ</name>
<accession>A0A382EGH8</accession>
<dbReference type="InterPro" id="IPR029063">
    <property type="entry name" value="SAM-dependent_MTases_sf"/>
</dbReference>
<evidence type="ECO:0008006" key="2">
    <source>
        <dbReference type="Google" id="ProtNLM"/>
    </source>
</evidence>
<protein>
    <recommendedName>
        <fullName evidence="2">C-methyltransferase domain-containing protein</fullName>
    </recommendedName>
</protein>
<organism evidence="1">
    <name type="scientific">marine metagenome</name>
    <dbReference type="NCBI Taxonomy" id="408172"/>
    <lineage>
        <taxon>unclassified sequences</taxon>
        <taxon>metagenomes</taxon>
        <taxon>ecological metagenomes</taxon>
    </lineage>
</organism>
<proteinExistence type="predicted"/>
<sequence>MKKINEYGNIEIPIDIDDSELIEATSKIHIHNLMNDGLLDSIDGKLQLTEKGQESLNRHYIDYQIDLLKLSKNLGDFYSYKINQLVKKVKGKAALYGASDTSKSFFAYIQNSGIDLECVIDDDIEKQKINYLGLQVISIDELNQFPIETIIIATIEFQDEIKHKTVEKFGDKYKIITLFNINGS</sequence>
<gene>
    <name evidence="1" type="ORF">METZ01_LOCUS202343</name>
</gene>
<dbReference type="AlphaFoldDB" id="A0A382EGH8"/>
<dbReference type="SUPFAM" id="SSF53335">
    <property type="entry name" value="S-adenosyl-L-methionine-dependent methyltransferases"/>
    <property type="match status" value="1"/>
</dbReference>